<dbReference type="PROSITE" id="PS01124">
    <property type="entry name" value="HTH_ARAC_FAMILY_2"/>
    <property type="match status" value="1"/>
</dbReference>
<dbReference type="AlphaFoldDB" id="A0A1Y4L862"/>
<organism evidence="5 6">
    <name type="scientific">Butyricicoccus pullicaecorum</name>
    <dbReference type="NCBI Taxonomy" id="501571"/>
    <lineage>
        <taxon>Bacteria</taxon>
        <taxon>Bacillati</taxon>
        <taxon>Bacillota</taxon>
        <taxon>Clostridia</taxon>
        <taxon>Eubacteriales</taxon>
        <taxon>Butyricicoccaceae</taxon>
        <taxon>Butyricicoccus</taxon>
    </lineage>
</organism>
<dbReference type="Pfam" id="PF12833">
    <property type="entry name" value="HTH_18"/>
    <property type="match status" value="1"/>
</dbReference>
<reference evidence="6" key="1">
    <citation type="submission" date="2017-04" db="EMBL/GenBank/DDBJ databases">
        <title>Function of individual gut microbiota members based on whole genome sequencing of pure cultures obtained from chicken caecum.</title>
        <authorList>
            <person name="Medvecky M."/>
            <person name="Cejkova D."/>
            <person name="Polansky O."/>
            <person name="Karasova D."/>
            <person name="Kubasova T."/>
            <person name="Cizek A."/>
            <person name="Rychlik I."/>
        </authorList>
    </citation>
    <scope>NUCLEOTIDE SEQUENCE [LARGE SCALE GENOMIC DNA]</scope>
    <source>
        <strain evidence="6">An180</strain>
    </source>
</reference>
<evidence type="ECO:0000256" key="2">
    <source>
        <dbReference type="ARBA" id="ARBA00023125"/>
    </source>
</evidence>
<dbReference type="RefSeq" id="WP_087372215.1">
    <property type="nucleotide sequence ID" value="NZ_NFKK01000006.1"/>
</dbReference>
<dbReference type="Pfam" id="PF02311">
    <property type="entry name" value="AraC_binding"/>
    <property type="match status" value="1"/>
</dbReference>
<keyword evidence="3" id="KW-0804">Transcription</keyword>
<name>A0A1Y4L862_9FIRM</name>
<dbReference type="InterPro" id="IPR037923">
    <property type="entry name" value="HTH-like"/>
</dbReference>
<dbReference type="InterPro" id="IPR014710">
    <property type="entry name" value="RmlC-like_jellyroll"/>
</dbReference>
<dbReference type="InterPro" id="IPR003313">
    <property type="entry name" value="AraC-bd"/>
</dbReference>
<dbReference type="InterPro" id="IPR018060">
    <property type="entry name" value="HTH_AraC"/>
</dbReference>
<dbReference type="PANTHER" id="PTHR43280">
    <property type="entry name" value="ARAC-FAMILY TRANSCRIPTIONAL REGULATOR"/>
    <property type="match status" value="1"/>
</dbReference>
<dbReference type="PRINTS" id="PR00032">
    <property type="entry name" value="HTHARAC"/>
</dbReference>
<evidence type="ECO:0000313" key="5">
    <source>
        <dbReference type="EMBL" id="OUP52926.1"/>
    </source>
</evidence>
<dbReference type="SUPFAM" id="SSF51215">
    <property type="entry name" value="Regulatory protein AraC"/>
    <property type="match status" value="1"/>
</dbReference>
<keyword evidence="1" id="KW-0805">Transcription regulation</keyword>
<dbReference type="InterPro" id="IPR020449">
    <property type="entry name" value="Tscrpt_reg_AraC-type_HTH"/>
</dbReference>
<dbReference type="InterPro" id="IPR018062">
    <property type="entry name" value="HTH_AraC-typ_CS"/>
</dbReference>
<proteinExistence type="predicted"/>
<dbReference type="EMBL" id="NFKK01000006">
    <property type="protein sequence ID" value="OUP52926.1"/>
    <property type="molecule type" value="Genomic_DNA"/>
</dbReference>
<dbReference type="PANTHER" id="PTHR43280:SF2">
    <property type="entry name" value="HTH-TYPE TRANSCRIPTIONAL REGULATOR EXSA"/>
    <property type="match status" value="1"/>
</dbReference>
<keyword evidence="2" id="KW-0238">DNA-binding</keyword>
<evidence type="ECO:0000256" key="3">
    <source>
        <dbReference type="ARBA" id="ARBA00023163"/>
    </source>
</evidence>
<comment type="caution">
    <text evidence="5">The sequence shown here is derived from an EMBL/GenBank/DDBJ whole genome shotgun (WGS) entry which is preliminary data.</text>
</comment>
<dbReference type="GO" id="GO:0043565">
    <property type="term" value="F:sequence-specific DNA binding"/>
    <property type="evidence" value="ECO:0007669"/>
    <property type="project" value="InterPro"/>
</dbReference>
<protein>
    <recommendedName>
        <fullName evidence="4">HTH araC/xylS-type domain-containing protein</fullName>
    </recommendedName>
</protein>
<evidence type="ECO:0000259" key="4">
    <source>
        <dbReference type="PROSITE" id="PS01124"/>
    </source>
</evidence>
<dbReference type="InterPro" id="IPR009057">
    <property type="entry name" value="Homeodomain-like_sf"/>
</dbReference>
<evidence type="ECO:0000313" key="6">
    <source>
        <dbReference type="Proteomes" id="UP000195897"/>
    </source>
</evidence>
<dbReference type="Gene3D" id="1.10.10.60">
    <property type="entry name" value="Homeodomain-like"/>
    <property type="match status" value="2"/>
</dbReference>
<gene>
    <name evidence="5" type="ORF">B5F17_06740</name>
</gene>
<feature type="domain" description="HTH araC/xylS-type" evidence="4">
    <location>
        <begin position="169"/>
        <end position="267"/>
    </location>
</feature>
<dbReference type="SUPFAM" id="SSF46689">
    <property type="entry name" value="Homeodomain-like"/>
    <property type="match status" value="2"/>
</dbReference>
<dbReference type="GO" id="GO:0003700">
    <property type="term" value="F:DNA-binding transcription factor activity"/>
    <property type="evidence" value="ECO:0007669"/>
    <property type="project" value="InterPro"/>
</dbReference>
<dbReference type="Proteomes" id="UP000195897">
    <property type="component" value="Unassembled WGS sequence"/>
</dbReference>
<accession>A0A1Y4L862</accession>
<dbReference type="PROSITE" id="PS00041">
    <property type="entry name" value="HTH_ARAC_FAMILY_1"/>
    <property type="match status" value="1"/>
</dbReference>
<dbReference type="SMART" id="SM00342">
    <property type="entry name" value="HTH_ARAC"/>
    <property type="match status" value="1"/>
</dbReference>
<dbReference type="Gene3D" id="2.60.120.10">
    <property type="entry name" value="Jelly Rolls"/>
    <property type="match status" value="1"/>
</dbReference>
<sequence>MDQNAVIQECCFKDSDTSIRIHFHNAYELLFIRTGHIRIHIGDAVYDGGPGSVFVIGRFEEHFLELRTPIYERYYVILNPDMTERLITDRRLLMPLRSRPKGFCHRYDVSAHLERFELIFRRLIEEQSIQDGLAGVMHMSLISELLILLCRLRPELLESTSQAGKSAVFAVQRYIDTHYAEPIRVSDLAERVFLTPCYLTHCFKSMTGYSPKQYLVQARLAAAKDLLIHSDLPVSEVAFHAGFSDVNNFIRAFRRETGCTPLRYREREQ</sequence>
<evidence type="ECO:0000256" key="1">
    <source>
        <dbReference type="ARBA" id="ARBA00023015"/>
    </source>
</evidence>